<evidence type="ECO:0000256" key="2">
    <source>
        <dbReference type="PROSITE-ProRule" id="PRU00239"/>
    </source>
</evidence>
<dbReference type="PROSITE" id="PS50203">
    <property type="entry name" value="CALPAIN_CAT"/>
    <property type="match status" value="1"/>
</dbReference>
<dbReference type="EMBL" id="MUZQ01000436">
    <property type="protein sequence ID" value="OWK51412.1"/>
    <property type="molecule type" value="Genomic_DNA"/>
</dbReference>
<evidence type="ECO:0000313" key="6">
    <source>
        <dbReference type="Proteomes" id="UP000197619"/>
    </source>
</evidence>
<accession>A0A218UDD6</accession>
<gene>
    <name evidence="5" type="primary">CAPN2_0</name>
    <name evidence="5" type="ORF">RLOC_00009648</name>
</gene>
<sequence length="370" mass="41663">MLCAGRAVLCQGWRGCRGWRRRWRRSGRWRHGRAVPYLEQRFGPLLQERLQEGRLFQDRSFPAGPTALGCRELGPRSHKTQGIVWRTPRTLRVDKSLWLHVMQGLFCSQELCPNPQFIAGGATLTDICQGALGKALKRIAEKGWLLAAIAFLTLNEEILARVVPKDQSFQDKYTGIFHFQFWQCWEWVDMVVDDRLPTKNGELLLVPLAEGSEFWSALLEKAHAKLNGSYESLSGGSTTKGFEDFTGGIAGWCELHKPPPASSRPFRRHSRKALSLAAPLISPVLQEQKQSLPRSWWRDARTRSLGQRRKVFSDFLRHYSCLDICSLTPDTLEVTGTKIGACRSWMGTGGEEPLQGTEGATQSTSQTHSG</sequence>
<dbReference type="GO" id="GO:0005737">
    <property type="term" value="C:cytoplasm"/>
    <property type="evidence" value="ECO:0007669"/>
    <property type="project" value="TreeGrafter"/>
</dbReference>
<dbReference type="PANTHER" id="PTHR10183">
    <property type="entry name" value="CALPAIN"/>
    <property type="match status" value="1"/>
</dbReference>
<dbReference type="SMART" id="SM00230">
    <property type="entry name" value="CysPc"/>
    <property type="match status" value="1"/>
</dbReference>
<reference evidence="5 6" key="1">
    <citation type="submission" date="2017-05" db="EMBL/GenBank/DDBJ databases">
        <title>Genome of assembly of the Bengalese finch, Lonchura striata domestica.</title>
        <authorList>
            <person name="Colquitt B.M."/>
            <person name="Brainard M.S."/>
        </authorList>
    </citation>
    <scope>NUCLEOTIDE SEQUENCE [LARGE SCALE GENOMIC DNA]</scope>
    <source>
        <strain evidence="5">White83orange57</strain>
    </source>
</reference>
<dbReference type="InterPro" id="IPR001300">
    <property type="entry name" value="Peptidase_C2_calpain_cat"/>
</dbReference>
<keyword evidence="6" id="KW-1185">Reference proteome</keyword>
<dbReference type="GO" id="GO:0006508">
    <property type="term" value="P:proteolysis"/>
    <property type="evidence" value="ECO:0007669"/>
    <property type="project" value="InterPro"/>
</dbReference>
<feature type="region of interest" description="Disordered" evidence="3">
    <location>
        <begin position="349"/>
        <end position="370"/>
    </location>
</feature>
<evidence type="ECO:0000259" key="4">
    <source>
        <dbReference type="PROSITE" id="PS50203"/>
    </source>
</evidence>
<dbReference type="SUPFAM" id="SSF54001">
    <property type="entry name" value="Cysteine proteinases"/>
    <property type="match status" value="1"/>
</dbReference>
<comment type="similarity">
    <text evidence="1">Belongs to the peptidase C2 family.</text>
</comment>
<dbReference type="Proteomes" id="UP000197619">
    <property type="component" value="Unassembled WGS sequence"/>
</dbReference>
<dbReference type="CDD" id="cd00044">
    <property type="entry name" value="CysPc"/>
    <property type="match status" value="1"/>
</dbReference>
<evidence type="ECO:0000256" key="1">
    <source>
        <dbReference type="ARBA" id="ARBA00007623"/>
    </source>
</evidence>
<comment type="caution">
    <text evidence="2">Lacks conserved residue(s) required for the propagation of feature annotation.</text>
</comment>
<evidence type="ECO:0000313" key="5">
    <source>
        <dbReference type="EMBL" id="OWK51412.1"/>
    </source>
</evidence>
<proteinExistence type="inferred from homology"/>
<dbReference type="GO" id="GO:0004198">
    <property type="term" value="F:calcium-dependent cysteine-type endopeptidase activity"/>
    <property type="evidence" value="ECO:0007669"/>
    <property type="project" value="InterPro"/>
</dbReference>
<dbReference type="PANTHER" id="PTHR10183:SF268">
    <property type="entry name" value="CALPAIN-2 CATALYTIC SUBUNIT"/>
    <property type="match status" value="1"/>
</dbReference>
<comment type="caution">
    <text evidence="5">The sequence shown here is derived from an EMBL/GenBank/DDBJ whole genome shotgun (WGS) entry which is preliminary data.</text>
</comment>
<dbReference type="AlphaFoldDB" id="A0A218UDD6"/>
<dbReference type="InterPro" id="IPR038765">
    <property type="entry name" value="Papain-like_cys_pep_sf"/>
</dbReference>
<feature type="domain" description="Calpain catalytic" evidence="4">
    <location>
        <begin position="55"/>
        <end position="262"/>
    </location>
</feature>
<dbReference type="PRINTS" id="PR00704">
    <property type="entry name" value="CALPAIN"/>
</dbReference>
<evidence type="ECO:0000256" key="3">
    <source>
        <dbReference type="SAM" id="MobiDB-lite"/>
    </source>
</evidence>
<name>A0A218UDD6_9PASE</name>
<protein>
    <submittedName>
        <fullName evidence="5">Calpain-2 catalytic subunit</fullName>
    </submittedName>
</protein>
<feature type="compositionally biased region" description="Polar residues" evidence="3">
    <location>
        <begin position="358"/>
        <end position="370"/>
    </location>
</feature>
<dbReference type="Pfam" id="PF00648">
    <property type="entry name" value="Peptidase_C2"/>
    <property type="match status" value="1"/>
</dbReference>
<dbReference type="InterPro" id="IPR022684">
    <property type="entry name" value="Calpain_cysteine_protease"/>
</dbReference>
<dbReference type="STRING" id="299123.ENSLSDP00000007708"/>
<organism evidence="5 6">
    <name type="scientific">Lonchura striata</name>
    <name type="common">white-rumped munia</name>
    <dbReference type="NCBI Taxonomy" id="40157"/>
    <lineage>
        <taxon>Eukaryota</taxon>
        <taxon>Metazoa</taxon>
        <taxon>Chordata</taxon>
        <taxon>Craniata</taxon>
        <taxon>Vertebrata</taxon>
        <taxon>Euteleostomi</taxon>
        <taxon>Archelosauria</taxon>
        <taxon>Archosauria</taxon>
        <taxon>Dinosauria</taxon>
        <taxon>Saurischia</taxon>
        <taxon>Theropoda</taxon>
        <taxon>Coelurosauria</taxon>
        <taxon>Aves</taxon>
        <taxon>Neognathae</taxon>
        <taxon>Neoaves</taxon>
        <taxon>Telluraves</taxon>
        <taxon>Australaves</taxon>
        <taxon>Passeriformes</taxon>
        <taxon>Passeroidea</taxon>
        <taxon>Estrildidae</taxon>
        <taxon>Estrildinae</taxon>
        <taxon>Lonchura</taxon>
    </lineage>
</organism>